<feature type="transmembrane region" description="Helical" evidence="5">
    <location>
        <begin position="383"/>
        <end position="401"/>
    </location>
</feature>
<comment type="caution">
    <text evidence="7">The sequence shown here is derived from an EMBL/GenBank/DDBJ whole genome shotgun (WGS) entry which is preliminary data.</text>
</comment>
<keyword evidence="4 5" id="KW-0472">Membrane</keyword>
<dbReference type="PROSITE" id="PS50850">
    <property type="entry name" value="MFS"/>
    <property type="match status" value="1"/>
</dbReference>
<keyword evidence="8" id="KW-1185">Reference proteome</keyword>
<feature type="transmembrane region" description="Helical" evidence="5">
    <location>
        <begin position="199"/>
        <end position="219"/>
    </location>
</feature>
<evidence type="ECO:0000256" key="2">
    <source>
        <dbReference type="ARBA" id="ARBA00022692"/>
    </source>
</evidence>
<dbReference type="InterPro" id="IPR036259">
    <property type="entry name" value="MFS_trans_sf"/>
</dbReference>
<evidence type="ECO:0000313" key="7">
    <source>
        <dbReference type="EMBL" id="CAH0021589.1"/>
    </source>
</evidence>
<dbReference type="Pfam" id="PF07690">
    <property type="entry name" value="MFS_1"/>
    <property type="match status" value="1"/>
</dbReference>
<organism evidence="7 8">
    <name type="scientific">Clonostachys rhizophaga</name>
    <dbReference type="NCBI Taxonomy" id="160324"/>
    <lineage>
        <taxon>Eukaryota</taxon>
        <taxon>Fungi</taxon>
        <taxon>Dikarya</taxon>
        <taxon>Ascomycota</taxon>
        <taxon>Pezizomycotina</taxon>
        <taxon>Sordariomycetes</taxon>
        <taxon>Hypocreomycetidae</taxon>
        <taxon>Hypocreales</taxon>
        <taxon>Bionectriaceae</taxon>
        <taxon>Clonostachys</taxon>
    </lineage>
</organism>
<dbReference type="Proteomes" id="UP000696573">
    <property type="component" value="Unassembled WGS sequence"/>
</dbReference>
<evidence type="ECO:0000313" key="8">
    <source>
        <dbReference type="Proteomes" id="UP000696573"/>
    </source>
</evidence>
<evidence type="ECO:0000256" key="3">
    <source>
        <dbReference type="ARBA" id="ARBA00022989"/>
    </source>
</evidence>
<feature type="transmembrane region" description="Helical" evidence="5">
    <location>
        <begin position="231"/>
        <end position="250"/>
    </location>
</feature>
<gene>
    <name evidence="7" type="ORF">CRHIZ90672A_00010267</name>
</gene>
<comment type="subcellular location">
    <subcellularLocation>
        <location evidence="1">Membrane</location>
        <topology evidence="1">Multi-pass membrane protein</topology>
    </subcellularLocation>
</comment>
<accession>A0A9N9VE81</accession>
<dbReference type="InterPro" id="IPR011701">
    <property type="entry name" value="MFS"/>
</dbReference>
<feature type="transmembrane region" description="Helical" evidence="5">
    <location>
        <begin position="142"/>
        <end position="162"/>
    </location>
</feature>
<protein>
    <recommendedName>
        <fullName evidence="6">Major facilitator superfamily (MFS) profile domain-containing protein</fullName>
    </recommendedName>
</protein>
<feature type="transmembrane region" description="Helical" evidence="5">
    <location>
        <begin position="479"/>
        <end position="499"/>
    </location>
</feature>
<feature type="transmembrane region" description="Helical" evidence="5">
    <location>
        <begin position="57"/>
        <end position="77"/>
    </location>
</feature>
<dbReference type="PANTHER" id="PTHR23502:SF157">
    <property type="entry name" value="MAJOR FACILITATOR SUPERFAMILY (MFS) PROFILE DOMAIN-CONTAINING PROTEIN-RELATED"/>
    <property type="match status" value="1"/>
</dbReference>
<evidence type="ECO:0000256" key="5">
    <source>
        <dbReference type="SAM" id="Phobius"/>
    </source>
</evidence>
<dbReference type="InterPro" id="IPR020846">
    <property type="entry name" value="MFS_dom"/>
</dbReference>
<proteinExistence type="predicted"/>
<evidence type="ECO:0000256" key="4">
    <source>
        <dbReference type="ARBA" id="ARBA00023136"/>
    </source>
</evidence>
<dbReference type="AlphaFoldDB" id="A0A9N9VE81"/>
<dbReference type="Gene3D" id="1.20.1250.20">
    <property type="entry name" value="MFS general substrate transporter like domains"/>
    <property type="match status" value="1"/>
</dbReference>
<feature type="transmembrane region" description="Helical" evidence="5">
    <location>
        <begin position="442"/>
        <end position="467"/>
    </location>
</feature>
<dbReference type="GO" id="GO:0016020">
    <property type="term" value="C:membrane"/>
    <property type="evidence" value="ECO:0007669"/>
    <property type="project" value="UniProtKB-SubCell"/>
</dbReference>
<dbReference type="PANTHER" id="PTHR23502">
    <property type="entry name" value="MAJOR FACILITATOR SUPERFAMILY"/>
    <property type="match status" value="1"/>
</dbReference>
<evidence type="ECO:0000256" key="1">
    <source>
        <dbReference type="ARBA" id="ARBA00004141"/>
    </source>
</evidence>
<feature type="transmembrane region" description="Helical" evidence="5">
    <location>
        <begin position="168"/>
        <end position="187"/>
    </location>
</feature>
<feature type="domain" description="Major facilitator superfamily (MFS) profile" evidence="6">
    <location>
        <begin position="51"/>
        <end position="504"/>
    </location>
</feature>
<dbReference type="OrthoDB" id="5410178at2759"/>
<feature type="transmembrane region" description="Helical" evidence="5">
    <location>
        <begin position="344"/>
        <end position="362"/>
    </location>
</feature>
<feature type="transmembrane region" description="Helical" evidence="5">
    <location>
        <begin position="306"/>
        <end position="324"/>
    </location>
</feature>
<keyword evidence="3 5" id="KW-1133">Transmembrane helix</keyword>
<feature type="transmembrane region" description="Helical" evidence="5">
    <location>
        <begin position="413"/>
        <end position="430"/>
    </location>
</feature>
<dbReference type="SUPFAM" id="SSF103473">
    <property type="entry name" value="MFS general substrate transporter"/>
    <property type="match status" value="1"/>
</dbReference>
<reference evidence="7" key="1">
    <citation type="submission" date="2021-10" db="EMBL/GenBank/DDBJ databases">
        <authorList>
            <person name="Piombo E."/>
        </authorList>
    </citation>
    <scope>NUCLEOTIDE SEQUENCE</scope>
</reference>
<dbReference type="EMBL" id="CABFNQ020000659">
    <property type="protein sequence ID" value="CAH0021589.1"/>
    <property type="molecule type" value="Genomic_DNA"/>
</dbReference>
<feature type="transmembrane region" description="Helical" evidence="5">
    <location>
        <begin position="89"/>
        <end position="106"/>
    </location>
</feature>
<evidence type="ECO:0000259" key="6">
    <source>
        <dbReference type="PROSITE" id="PS50850"/>
    </source>
</evidence>
<keyword evidence="2 5" id="KW-0812">Transmembrane</keyword>
<dbReference type="GO" id="GO:0022857">
    <property type="term" value="F:transmembrane transporter activity"/>
    <property type="evidence" value="ECO:0007669"/>
    <property type="project" value="InterPro"/>
</dbReference>
<name>A0A9N9VE81_9HYPO</name>
<sequence length="529" mass="58471">MSFSSSDDDTSALSLQSSLEDLSLEFTTDRKFIRWANANPRHPRNWTTNRKVYDTAIIIWLEFFTTAISASGASAAADAQHEYGISHTLSVFLFISMFVSLIPFCTESASRVLTWPNLRYLIGQSIGGIVFPPFSECFGRRWLYIISMAVYCISCLITGLVPSISGVVVGRFFSGFTSAIPTAVVPGSIEDLYNAKDRIVFVFLWAMLANTGLIIGPIMGTYVVSTLGWRWIFYIGAIVVGITTAFLFNLQESRHTILLENEVSKLRKVTGMQELRALNPDHVPDLRTFLQSAVFRPARFLVTEPIVFLVSTIASIAFAMVYLFTEALPTIYGDMGFTSQTSSLPFLALGCGFLLSSLTRVLDHAILDKLYREGKPITPESKLIGFSIGAPVLALGLWWFAWTIPPFVPNVHWIVSATALVPVGYSLNEIDTVLAGYLADSYLSYASSGFAAMSFLRAILSAIFPLFTEKMYADLNANVATSVLAAVSTVFCIIPPLFIRMGARIRKRSTFAERSLQIYMESTVDVDGY</sequence>